<protein>
    <submittedName>
        <fullName evidence="1">Uncharacterized protein</fullName>
    </submittedName>
</protein>
<dbReference type="Proteomes" id="UP001303473">
    <property type="component" value="Unassembled WGS sequence"/>
</dbReference>
<sequence length="166" mass="19016">MCLPATSSGAVPTLSGERCYTRRRHGRRDVLRCMVRGGGRNLHEERWNGRVILTLARVYTALEGPIADLRQCWLGRSCSRPRWISNSFPRRNESDVLIKRRILPRDHFLWSMTRLLKGVDTMKIRPVCVCLNDASFGRKRHTPKFGDARTSVSGQTKTILLIRALT</sequence>
<accession>A0AAN6N475</accession>
<comment type="caution">
    <text evidence="1">The sequence shown here is derived from an EMBL/GenBank/DDBJ whole genome shotgun (WGS) entry which is preliminary data.</text>
</comment>
<reference evidence="2" key="1">
    <citation type="journal article" date="2023" name="Mol. Phylogenet. Evol.">
        <title>Genome-scale phylogeny and comparative genomics of the fungal order Sordariales.</title>
        <authorList>
            <person name="Hensen N."/>
            <person name="Bonometti L."/>
            <person name="Westerberg I."/>
            <person name="Brannstrom I.O."/>
            <person name="Guillou S."/>
            <person name="Cros-Aarteil S."/>
            <person name="Calhoun S."/>
            <person name="Haridas S."/>
            <person name="Kuo A."/>
            <person name="Mondo S."/>
            <person name="Pangilinan J."/>
            <person name="Riley R."/>
            <person name="LaButti K."/>
            <person name="Andreopoulos B."/>
            <person name="Lipzen A."/>
            <person name="Chen C."/>
            <person name="Yan M."/>
            <person name="Daum C."/>
            <person name="Ng V."/>
            <person name="Clum A."/>
            <person name="Steindorff A."/>
            <person name="Ohm R.A."/>
            <person name="Martin F."/>
            <person name="Silar P."/>
            <person name="Natvig D.O."/>
            <person name="Lalanne C."/>
            <person name="Gautier V."/>
            <person name="Ament-Velasquez S.L."/>
            <person name="Kruys A."/>
            <person name="Hutchinson M.I."/>
            <person name="Powell A.J."/>
            <person name="Barry K."/>
            <person name="Miller A.N."/>
            <person name="Grigoriev I.V."/>
            <person name="Debuchy R."/>
            <person name="Gladieux P."/>
            <person name="Hiltunen Thoren M."/>
            <person name="Johannesson H."/>
        </authorList>
    </citation>
    <scope>NUCLEOTIDE SEQUENCE [LARGE SCALE GENOMIC DNA]</scope>
    <source>
        <strain evidence="2">CBS 340.73</strain>
    </source>
</reference>
<organism evidence="1 2">
    <name type="scientific">Diplogelasinospora grovesii</name>
    <dbReference type="NCBI Taxonomy" id="303347"/>
    <lineage>
        <taxon>Eukaryota</taxon>
        <taxon>Fungi</taxon>
        <taxon>Dikarya</taxon>
        <taxon>Ascomycota</taxon>
        <taxon>Pezizomycotina</taxon>
        <taxon>Sordariomycetes</taxon>
        <taxon>Sordariomycetidae</taxon>
        <taxon>Sordariales</taxon>
        <taxon>Diplogelasinosporaceae</taxon>
        <taxon>Diplogelasinospora</taxon>
    </lineage>
</organism>
<keyword evidence="2" id="KW-1185">Reference proteome</keyword>
<dbReference type="AlphaFoldDB" id="A0AAN6N475"/>
<gene>
    <name evidence="1" type="ORF">QBC46DRAFT_159642</name>
</gene>
<name>A0AAN6N475_9PEZI</name>
<evidence type="ECO:0000313" key="1">
    <source>
        <dbReference type="EMBL" id="KAK3938872.1"/>
    </source>
</evidence>
<evidence type="ECO:0000313" key="2">
    <source>
        <dbReference type="Proteomes" id="UP001303473"/>
    </source>
</evidence>
<proteinExistence type="predicted"/>
<dbReference type="EMBL" id="MU853821">
    <property type="protein sequence ID" value="KAK3938872.1"/>
    <property type="molecule type" value="Genomic_DNA"/>
</dbReference>